<dbReference type="SUPFAM" id="SSF54001">
    <property type="entry name" value="Cysteine proteinases"/>
    <property type="match status" value="1"/>
</dbReference>
<dbReference type="InterPro" id="IPR001343">
    <property type="entry name" value="Hemolysn_Ca-bd"/>
</dbReference>
<organism evidence="6 7">
    <name type="scientific">Gloeobacter morelensis MG652769</name>
    <dbReference type="NCBI Taxonomy" id="2781736"/>
    <lineage>
        <taxon>Bacteria</taxon>
        <taxon>Bacillati</taxon>
        <taxon>Cyanobacteriota</taxon>
        <taxon>Cyanophyceae</taxon>
        <taxon>Gloeobacterales</taxon>
        <taxon>Gloeobacteraceae</taxon>
        <taxon>Gloeobacter</taxon>
        <taxon>Gloeobacter morelensis</taxon>
    </lineage>
</organism>
<dbReference type="PROSITE" id="PS50203">
    <property type="entry name" value="CALPAIN_CAT"/>
    <property type="match status" value="1"/>
</dbReference>
<feature type="compositionally biased region" description="Basic and acidic residues" evidence="4">
    <location>
        <begin position="593"/>
        <end position="614"/>
    </location>
</feature>
<evidence type="ECO:0000313" key="6">
    <source>
        <dbReference type="EMBL" id="UFP94396.1"/>
    </source>
</evidence>
<evidence type="ECO:0000256" key="3">
    <source>
        <dbReference type="PROSITE-ProRule" id="PRU00239"/>
    </source>
</evidence>
<dbReference type="InterPro" id="IPR011049">
    <property type="entry name" value="Serralysin-like_metalloprot_C"/>
</dbReference>
<evidence type="ECO:0000256" key="1">
    <source>
        <dbReference type="ARBA" id="ARBA00004613"/>
    </source>
</evidence>
<reference evidence="6 7" key="1">
    <citation type="journal article" date="2021" name="Genome Biol. Evol.">
        <title>Complete Genome Sequencing of a Novel Gloeobacter Species from a Waterfall Cave in Mexico.</title>
        <authorList>
            <person name="Saw J.H."/>
            <person name="Cardona T."/>
            <person name="Montejano G."/>
        </authorList>
    </citation>
    <scope>NUCLEOTIDE SEQUENCE [LARGE SCALE GENOMIC DNA]</scope>
    <source>
        <strain evidence="6">MG652769</strain>
    </source>
</reference>
<comment type="caution">
    <text evidence="3">Lacks conserved residue(s) required for the propagation of feature annotation.</text>
</comment>
<comment type="subcellular location">
    <subcellularLocation>
        <location evidence="1">Secreted</location>
    </subcellularLocation>
</comment>
<dbReference type="Proteomes" id="UP001054846">
    <property type="component" value="Chromosome"/>
</dbReference>
<gene>
    <name evidence="6" type="ORF">ISF26_22075</name>
</gene>
<dbReference type="InterPro" id="IPR001300">
    <property type="entry name" value="Peptidase_C2_calpain_cat"/>
</dbReference>
<dbReference type="InterPro" id="IPR038765">
    <property type="entry name" value="Papain-like_cys_pep_sf"/>
</dbReference>
<feature type="region of interest" description="Disordered" evidence="4">
    <location>
        <begin position="588"/>
        <end position="614"/>
    </location>
</feature>
<dbReference type="EMBL" id="CP063845">
    <property type="protein sequence ID" value="UFP94396.1"/>
    <property type="molecule type" value="Genomic_DNA"/>
</dbReference>
<proteinExistence type="predicted"/>
<dbReference type="Pfam" id="PF00648">
    <property type="entry name" value="Peptidase_C2"/>
    <property type="match status" value="1"/>
</dbReference>
<evidence type="ECO:0000256" key="2">
    <source>
        <dbReference type="ARBA" id="ARBA00022525"/>
    </source>
</evidence>
<protein>
    <recommendedName>
        <fullName evidence="5">Calpain catalytic domain-containing protein</fullName>
    </recommendedName>
</protein>
<dbReference type="PANTHER" id="PTHR38340:SF1">
    <property type="entry name" value="S-LAYER PROTEIN"/>
    <property type="match status" value="1"/>
</dbReference>
<evidence type="ECO:0000313" key="7">
    <source>
        <dbReference type="Proteomes" id="UP001054846"/>
    </source>
</evidence>
<dbReference type="Pfam" id="PF00353">
    <property type="entry name" value="HemolysinCabind"/>
    <property type="match status" value="2"/>
</dbReference>
<feature type="domain" description="Calpain catalytic" evidence="5">
    <location>
        <begin position="493"/>
        <end position="629"/>
    </location>
</feature>
<name>A0ABY3PL35_9CYAN</name>
<dbReference type="InterPro" id="IPR018511">
    <property type="entry name" value="Hemolysin-typ_Ca-bd_CS"/>
</dbReference>
<keyword evidence="2" id="KW-0964">Secreted</keyword>
<feature type="region of interest" description="Disordered" evidence="4">
    <location>
        <begin position="167"/>
        <end position="240"/>
    </location>
</feature>
<dbReference type="InterPro" id="IPR050557">
    <property type="entry name" value="RTX_toxin/Mannuronan_C5-epim"/>
</dbReference>
<dbReference type="Gene3D" id="2.150.10.10">
    <property type="entry name" value="Serralysin-like metalloprotease, C-terminal"/>
    <property type="match status" value="1"/>
</dbReference>
<evidence type="ECO:0000256" key="4">
    <source>
        <dbReference type="SAM" id="MobiDB-lite"/>
    </source>
</evidence>
<feature type="region of interest" description="Disordered" evidence="4">
    <location>
        <begin position="1"/>
        <end position="74"/>
    </location>
</feature>
<dbReference type="PROSITE" id="PS00330">
    <property type="entry name" value="HEMOLYSIN_CALCIUM"/>
    <property type="match status" value="1"/>
</dbReference>
<feature type="compositionally biased region" description="Low complexity" evidence="4">
    <location>
        <begin position="34"/>
        <end position="55"/>
    </location>
</feature>
<sequence length="640" mass="67915">MNPSSRAIARERQMPEEAAEFYEEDASPGEMDEPAMALEAPEPEEPQLLASLESEGPPAVPEILSEQQDDDGNTRFRETRDAEGDITVQGASFGDEFAVEAHYDDGFLGLGILRQVDGVTVSTQSGFSKSYLGEEADNLTLRGGAGGDTFAIDAAVQADLTIEAGNGSDTIQGGGGNETIDGGRGDDAIDGGGGDDTIAGERGDDLIRGGLGNDTIDAGEGNDTIDGGGGDDKLTGGAGDDVLHAGHGRDTLEDIQGNNWFIAQAQDRVTAADQAQNETTTAADPLQVPVVEQHSFAHGAYRNFDNWDLDDDGLVEKAETIQLMSDPSIEGQDAATLGTLRSMQGQADTWNIGALSDDGRFPWSEDPEGMSQADLLAYTRLGEDDENRKLTEAYFLRTDNYIEGLSAQTRSQGLFTGDGTIEAADVEQGNAGTCNPLSALIGELSQDPEAVQERFGQNADGSFSVELGSGEQKVAPLTDAERAYFGRAENGDWQAVYEKAVLQAGLSGDGNNFENTIRAVTGNDSTAIALDGEHRAEALSALESALEDDRLALASLSDNEDEKQNGGIVLPDNHAYAVVGYEDGQVEMQNPWGREEPKGANGRPRDGKDDGRFTVSKDEFIDTFDWLGVEQPPRRPGGGR</sequence>
<accession>A0ABY3PL35</accession>
<dbReference type="PRINTS" id="PR00313">
    <property type="entry name" value="CABNDNGRPT"/>
</dbReference>
<dbReference type="PANTHER" id="PTHR38340">
    <property type="entry name" value="S-LAYER PROTEIN"/>
    <property type="match status" value="1"/>
</dbReference>
<dbReference type="SUPFAM" id="SSF51120">
    <property type="entry name" value="beta-Roll"/>
    <property type="match status" value="1"/>
</dbReference>
<dbReference type="RefSeq" id="WP_230841452.1">
    <property type="nucleotide sequence ID" value="NZ_CP063845.1"/>
</dbReference>
<feature type="compositionally biased region" description="Acidic residues" evidence="4">
    <location>
        <begin position="17"/>
        <end position="33"/>
    </location>
</feature>
<evidence type="ECO:0000259" key="5">
    <source>
        <dbReference type="PROSITE" id="PS50203"/>
    </source>
</evidence>
<keyword evidence="7" id="KW-1185">Reference proteome</keyword>